<gene>
    <name evidence="3" type="ORF">GCM10010218_22790</name>
</gene>
<evidence type="ECO:0000313" key="3">
    <source>
        <dbReference type="EMBL" id="GHF40817.1"/>
    </source>
</evidence>
<dbReference type="GO" id="GO:0003677">
    <property type="term" value="F:DNA binding"/>
    <property type="evidence" value="ECO:0007669"/>
    <property type="project" value="UniProtKB-KW"/>
</dbReference>
<dbReference type="SUPFAM" id="SSF160631">
    <property type="entry name" value="SMI1/KNR4-like"/>
    <property type="match status" value="1"/>
</dbReference>
<protein>
    <recommendedName>
        <fullName evidence="2">Knr4/Smi1-like domain-containing protein</fullName>
    </recommendedName>
</protein>
<keyword evidence="1" id="KW-0238">DNA-binding</keyword>
<dbReference type="Proteomes" id="UP000638313">
    <property type="component" value="Unassembled WGS sequence"/>
</dbReference>
<feature type="domain" description="Knr4/Smi1-like" evidence="2">
    <location>
        <begin position="16"/>
        <end position="147"/>
    </location>
</feature>
<reference evidence="3" key="2">
    <citation type="submission" date="2020-09" db="EMBL/GenBank/DDBJ databases">
        <authorList>
            <person name="Sun Q."/>
            <person name="Ohkuma M."/>
        </authorList>
    </citation>
    <scope>NUCLEOTIDE SEQUENCE</scope>
    <source>
        <strain evidence="3">JCM 4059</strain>
    </source>
</reference>
<dbReference type="InterPro" id="IPR036625">
    <property type="entry name" value="E3-bd_dom_sf"/>
</dbReference>
<dbReference type="InterPro" id="IPR055370">
    <property type="entry name" value="Lsr2_DNA-bd"/>
</dbReference>
<dbReference type="InterPro" id="IPR037883">
    <property type="entry name" value="Knr4/Smi1-like_sf"/>
</dbReference>
<evidence type="ECO:0000313" key="4">
    <source>
        <dbReference type="Proteomes" id="UP000638313"/>
    </source>
</evidence>
<dbReference type="SMART" id="SM00860">
    <property type="entry name" value="SMI1_KNR4"/>
    <property type="match status" value="1"/>
</dbReference>
<dbReference type="EMBL" id="BNBD01000003">
    <property type="protein sequence ID" value="GHF40817.1"/>
    <property type="molecule type" value="Genomic_DNA"/>
</dbReference>
<dbReference type="Gene3D" id="4.10.320.10">
    <property type="entry name" value="E3-binding domain"/>
    <property type="match status" value="1"/>
</dbReference>
<dbReference type="Pfam" id="PF09346">
    <property type="entry name" value="SMI1_KNR4"/>
    <property type="match status" value="1"/>
</dbReference>
<dbReference type="RefSeq" id="WP_190129369.1">
    <property type="nucleotide sequence ID" value="NZ_BNBD01000003.1"/>
</dbReference>
<sequence length="225" mass="24941">MTRIDDLCRICPPPGGTPHVDWAAVEHALGMPLPADYKQLADAYGPGEFCGFIHLYHPHAPTPWVNLTGPMPTTIRQQLQHDHDSGTRPAPHDPQHLFPIGVTDNGEYLYWITEPPIAPDQWHVALTEARGPLWHTHEGGIADFLVAVLTGREEVPLFPEDLLDQGVYFTPYAPGPPEPYEEPEASVAISTQEVRAWARAHGYDVPDRGRIPGAVIDAWREAHGQ</sequence>
<dbReference type="GO" id="GO:0016746">
    <property type="term" value="F:acyltransferase activity"/>
    <property type="evidence" value="ECO:0007669"/>
    <property type="project" value="InterPro"/>
</dbReference>
<organism evidence="3 4">
    <name type="scientific">Streptomyces mashuensis</name>
    <dbReference type="NCBI Taxonomy" id="33904"/>
    <lineage>
        <taxon>Bacteria</taxon>
        <taxon>Bacillati</taxon>
        <taxon>Actinomycetota</taxon>
        <taxon>Actinomycetes</taxon>
        <taxon>Kitasatosporales</taxon>
        <taxon>Streptomycetaceae</taxon>
        <taxon>Streptomyces</taxon>
    </lineage>
</organism>
<dbReference type="AlphaFoldDB" id="A0A919B203"/>
<evidence type="ECO:0000259" key="2">
    <source>
        <dbReference type="SMART" id="SM00860"/>
    </source>
</evidence>
<reference evidence="3" key="1">
    <citation type="journal article" date="2014" name="Int. J. Syst. Evol. Microbiol.">
        <title>Complete genome sequence of Corynebacterium casei LMG S-19264T (=DSM 44701T), isolated from a smear-ripened cheese.</title>
        <authorList>
            <consortium name="US DOE Joint Genome Institute (JGI-PGF)"/>
            <person name="Walter F."/>
            <person name="Albersmeier A."/>
            <person name="Kalinowski J."/>
            <person name="Ruckert C."/>
        </authorList>
    </citation>
    <scope>NUCLEOTIDE SEQUENCE</scope>
    <source>
        <strain evidence="3">JCM 4059</strain>
    </source>
</reference>
<keyword evidence="4" id="KW-1185">Reference proteome</keyword>
<dbReference type="Pfam" id="PF23359">
    <property type="entry name" value="Lsr2_DNA-bd"/>
    <property type="match status" value="1"/>
</dbReference>
<name>A0A919B203_9ACTN</name>
<accession>A0A919B203</accession>
<comment type="caution">
    <text evidence="3">The sequence shown here is derived from an EMBL/GenBank/DDBJ whole genome shotgun (WGS) entry which is preliminary data.</text>
</comment>
<proteinExistence type="predicted"/>
<evidence type="ECO:0000256" key="1">
    <source>
        <dbReference type="ARBA" id="ARBA00023125"/>
    </source>
</evidence>
<dbReference type="InterPro" id="IPR018958">
    <property type="entry name" value="Knr4/Smi1-like_dom"/>
</dbReference>